<keyword evidence="7 9" id="KW-0472">Membrane</keyword>
<protein>
    <recommendedName>
        <fullName evidence="9">TRAP transporter small permease protein</fullName>
    </recommendedName>
</protein>
<dbReference type="AlphaFoldDB" id="A0A316JC61"/>
<dbReference type="PANTHER" id="PTHR35011:SF2">
    <property type="entry name" value="2,3-DIKETO-L-GULONATE TRAP TRANSPORTER SMALL PERMEASE PROTEIN YIAM"/>
    <property type="match status" value="1"/>
</dbReference>
<keyword evidence="12" id="KW-1185">Reference proteome</keyword>
<dbReference type="OrthoDB" id="4964541at2"/>
<dbReference type="PANTHER" id="PTHR35011">
    <property type="entry name" value="2,3-DIKETO-L-GULONATE TRAP TRANSPORTER SMALL PERMEASE PROTEIN YIAM"/>
    <property type="match status" value="1"/>
</dbReference>
<keyword evidence="6 9" id="KW-1133">Transmembrane helix</keyword>
<feature type="transmembrane region" description="Helical" evidence="9">
    <location>
        <begin position="12"/>
        <end position="32"/>
    </location>
</feature>
<keyword evidence="2 9" id="KW-0813">Transport</keyword>
<evidence type="ECO:0000256" key="3">
    <source>
        <dbReference type="ARBA" id="ARBA00022475"/>
    </source>
</evidence>
<dbReference type="InterPro" id="IPR055348">
    <property type="entry name" value="DctQ"/>
</dbReference>
<comment type="function">
    <text evidence="9">Part of the tripartite ATP-independent periplasmic (TRAP) transport system.</text>
</comment>
<feature type="transmembrane region" description="Helical" evidence="9">
    <location>
        <begin position="38"/>
        <end position="61"/>
    </location>
</feature>
<dbReference type="Proteomes" id="UP000245865">
    <property type="component" value="Unassembled WGS sequence"/>
</dbReference>
<evidence type="ECO:0000256" key="6">
    <source>
        <dbReference type="ARBA" id="ARBA00022989"/>
    </source>
</evidence>
<evidence type="ECO:0000256" key="1">
    <source>
        <dbReference type="ARBA" id="ARBA00004429"/>
    </source>
</evidence>
<accession>A0A316JC61</accession>
<dbReference type="GO" id="GO:0005886">
    <property type="term" value="C:plasma membrane"/>
    <property type="evidence" value="ECO:0007669"/>
    <property type="project" value="UniProtKB-SubCell"/>
</dbReference>
<evidence type="ECO:0000313" key="11">
    <source>
        <dbReference type="EMBL" id="PWL18329.1"/>
    </source>
</evidence>
<dbReference type="GO" id="GO:0022857">
    <property type="term" value="F:transmembrane transporter activity"/>
    <property type="evidence" value="ECO:0007669"/>
    <property type="project" value="UniProtKB-UniRule"/>
</dbReference>
<dbReference type="GO" id="GO:0015740">
    <property type="term" value="P:C4-dicarboxylate transport"/>
    <property type="evidence" value="ECO:0007669"/>
    <property type="project" value="TreeGrafter"/>
</dbReference>
<sequence>MKRIILFMEDSLPAILLAIMVTALSAEVFARYVLKHSILGVTEIAEICFVWQVYLASIAIMRRRRHIAVHVLRDRLAARGRALLDSLNNLIIAGTLVLVGWQAWKFVIRTNFSLLPATGLSRRILAIAVLVGVLGMLFHVVLHLYTSLRGACDGDYTAEPESLGELDDLEQGKGELA</sequence>
<organism evidence="11 12">
    <name type="scientific">Falsochrobactrum shanghaiense</name>
    <dbReference type="NCBI Taxonomy" id="2201899"/>
    <lineage>
        <taxon>Bacteria</taxon>
        <taxon>Pseudomonadati</taxon>
        <taxon>Pseudomonadota</taxon>
        <taxon>Alphaproteobacteria</taxon>
        <taxon>Hyphomicrobiales</taxon>
        <taxon>Brucellaceae</taxon>
        <taxon>Falsochrobactrum</taxon>
    </lineage>
</organism>
<comment type="caution">
    <text evidence="11">The sequence shown here is derived from an EMBL/GenBank/DDBJ whole genome shotgun (WGS) entry which is preliminary data.</text>
</comment>
<evidence type="ECO:0000256" key="2">
    <source>
        <dbReference type="ARBA" id="ARBA00022448"/>
    </source>
</evidence>
<keyword evidence="4 9" id="KW-0997">Cell inner membrane</keyword>
<feature type="transmembrane region" description="Helical" evidence="9">
    <location>
        <begin position="124"/>
        <end position="145"/>
    </location>
</feature>
<dbReference type="RefSeq" id="WP_109705230.1">
    <property type="nucleotide sequence ID" value="NZ_QGDB01000002.1"/>
</dbReference>
<reference evidence="11 12" key="1">
    <citation type="submission" date="2018-05" db="EMBL/GenBank/DDBJ databases">
        <title>Comparative genomic sequence analysis between strain HN4 and CCM 8460T (Falsochrobactrum ovis) will provide more evidence to prove that HN4 is a new species of Falsochrobactrum.</title>
        <authorList>
            <person name="Lyu W."/>
            <person name="Sun L."/>
            <person name="Yao L."/>
        </authorList>
    </citation>
    <scope>NUCLEOTIDE SEQUENCE [LARGE SCALE GENOMIC DNA]</scope>
    <source>
        <strain evidence="11 12">HN4</strain>
    </source>
</reference>
<keyword evidence="3" id="KW-1003">Cell membrane</keyword>
<dbReference type="EMBL" id="QGDB01000002">
    <property type="protein sequence ID" value="PWL18329.1"/>
    <property type="molecule type" value="Genomic_DNA"/>
</dbReference>
<evidence type="ECO:0000256" key="5">
    <source>
        <dbReference type="ARBA" id="ARBA00022692"/>
    </source>
</evidence>
<dbReference type="Pfam" id="PF04290">
    <property type="entry name" value="DctQ"/>
    <property type="match status" value="1"/>
</dbReference>
<comment type="subunit">
    <text evidence="9">The complex comprises the extracytoplasmic solute receptor protein and the two transmembrane proteins.</text>
</comment>
<keyword evidence="5 9" id="KW-0812">Transmembrane</keyword>
<feature type="domain" description="Tripartite ATP-independent periplasmic transporters DctQ component" evidence="10">
    <location>
        <begin position="20"/>
        <end position="149"/>
    </location>
</feature>
<evidence type="ECO:0000256" key="8">
    <source>
        <dbReference type="ARBA" id="ARBA00038436"/>
    </source>
</evidence>
<evidence type="ECO:0000256" key="9">
    <source>
        <dbReference type="RuleBase" id="RU369079"/>
    </source>
</evidence>
<comment type="similarity">
    <text evidence="8 9">Belongs to the TRAP transporter small permease family.</text>
</comment>
<gene>
    <name evidence="11" type="ORF">DKP76_04290</name>
</gene>
<dbReference type="InterPro" id="IPR007387">
    <property type="entry name" value="TRAP_DctQ"/>
</dbReference>
<evidence type="ECO:0000313" key="12">
    <source>
        <dbReference type="Proteomes" id="UP000245865"/>
    </source>
</evidence>
<name>A0A316JC61_9HYPH</name>
<feature type="transmembrane region" description="Helical" evidence="9">
    <location>
        <begin position="82"/>
        <end position="104"/>
    </location>
</feature>
<proteinExistence type="inferred from homology"/>
<comment type="subcellular location">
    <subcellularLocation>
        <location evidence="1 9">Cell inner membrane</location>
        <topology evidence="1 9">Multi-pass membrane protein</topology>
    </subcellularLocation>
</comment>
<evidence type="ECO:0000256" key="7">
    <source>
        <dbReference type="ARBA" id="ARBA00023136"/>
    </source>
</evidence>
<evidence type="ECO:0000256" key="4">
    <source>
        <dbReference type="ARBA" id="ARBA00022519"/>
    </source>
</evidence>
<evidence type="ECO:0000259" key="10">
    <source>
        <dbReference type="Pfam" id="PF04290"/>
    </source>
</evidence>